<dbReference type="EMBL" id="CAWYQH010000096">
    <property type="protein sequence ID" value="CAK8683052.1"/>
    <property type="molecule type" value="Genomic_DNA"/>
</dbReference>
<dbReference type="InterPro" id="IPR004045">
    <property type="entry name" value="Glutathione_S-Trfase_N"/>
</dbReference>
<feature type="domain" description="GST N-terminal" evidence="2">
    <location>
        <begin position="2"/>
        <end position="105"/>
    </location>
</feature>
<dbReference type="SUPFAM" id="SSF52833">
    <property type="entry name" value="Thioredoxin-like"/>
    <property type="match status" value="1"/>
</dbReference>
<dbReference type="Proteomes" id="UP001642483">
    <property type="component" value="Unassembled WGS sequence"/>
</dbReference>
<dbReference type="PROSITE" id="PS50404">
    <property type="entry name" value="GST_NTER"/>
    <property type="match status" value="1"/>
</dbReference>
<comment type="caution">
    <text evidence="3">The sequence shown here is derived from an EMBL/GenBank/DDBJ whole genome shotgun (WGS) entry which is preliminary data.</text>
</comment>
<dbReference type="InterPro" id="IPR036249">
    <property type="entry name" value="Thioredoxin-like_sf"/>
</dbReference>
<name>A0ABP0FWG5_CLALP</name>
<accession>A0ABP0FWG5</accession>
<evidence type="ECO:0000259" key="2">
    <source>
        <dbReference type="PROSITE" id="PS50404"/>
    </source>
</evidence>
<protein>
    <recommendedName>
        <fullName evidence="2">GST N-terminal domain-containing protein</fullName>
    </recommendedName>
</protein>
<reference evidence="3 4" key="1">
    <citation type="submission" date="2024-02" db="EMBL/GenBank/DDBJ databases">
        <authorList>
            <person name="Daric V."/>
            <person name="Darras S."/>
        </authorList>
    </citation>
    <scope>NUCLEOTIDE SEQUENCE [LARGE SCALE GENOMIC DNA]</scope>
</reference>
<feature type="region of interest" description="Disordered" evidence="1">
    <location>
        <begin position="209"/>
        <end position="228"/>
    </location>
</feature>
<evidence type="ECO:0000313" key="4">
    <source>
        <dbReference type="Proteomes" id="UP001642483"/>
    </source>
</evidence>
<dbReference type="Gene3D" id="3.40.30.10">
    <property type="entry name" value="Glutaredoxin"/>
    <property type="match status" value="1"/>
</dbReference>
<gene>
    <name evidence="3" type="ORF">CVLEPA_LOCUS14166</name>
</gene>
<evidence type="ECO:0000313" key="3">
    <source>
        <dbReference type="EMBL" id="CAK8683052.1"/>
    </source>
</evidence>
<organism evidence="3 4">
    <name type="scientific">Clavelina lepadiformis</name>
    <name type="common">Light-bulb sea squirt</name>
    <name type="synonym">Ascidia lepadiformis</name>
    <dbReference type="NCBI Taxonomy" id="159417"/>
    <lineage>
        <taxon>Eukaryota</taxon>
        <taxon>Metazoa</taxon>
        <taxon>Chordata</taxon>
        <taxon>Tunicata</taxon>
        <taxon>Ascidiacea</taxon>
        <taxon>Aplousobranchia</taxon>
        <taxon>Clavelinidae</taxon>
        <taxon>Clavelina</taxon>
    </lineage>
</organism>
<sequence length="275" mass="30248">MSKFILGYWDVRGFGEAIRYMLEYLEVDYKDRRTAFIFLAWRYVDGEQRTVYLDVNVRMRKQVSKVNFSRFFFSGDVSHASSFHFHLSQSRASLLILNISALHIALHLTQTPVKMQSKSINAFTSSFTVLFPGETNKLSEKGGKGLGFSSPHSYVTESFSFQNLTTDASSLVIYVAPHGMYVKLRSSCASTLHSVLQVTGSIPGLGIGSSMKGDATSPPPKRSHQGTATSPAWFSGAGIIFVMVAANLWLCSPEPNPSNPTKAPLPHLLGLVGLE</sequence>
<proteinExistence type="predicted"/>
<keyword evidence="4" id="KW-1185">Reference proteome</keyword>
<evidence type="ECO:0000256" key="1">
    <source>
        <dbReference type="SAM" id="MobiDB-lite"/>
    </source>
</evidence>